<name>W2RWH2_CYPE1</name>
<dbReference type="AlphaFoldDB" id="W2RWH2"/>
<dbReference type="EMBL" id="KB822720">
    <property type="protein sequence ID" value="ETN40856.1"/>
    <property type="molecule type" value="Genomic_DNA"/>
</dbReference>
<keyword evidence="3 7" id="KW-0812">Transmembrane</keyword>
<feature type="transmembrane region" description="Helical" evidence="7">
    <location>
        <begin position="205"/>
        <end position="226"/>
    </location>
</feature>
<keyword evidence="10" id="KW-1185">Reference proteome</keyword>
<dbReference type="GeneID" id="19972475"/>
<evidence type="ECO:0000256" key="3">
    <source>
        <dbReference type="ARBA" id="ARBA00022692"/>
    </source>
</evidence>
<feature type="region of interest" description="Disordered" evidence="6">
    <location>
        <begin position="476"/>
        <end position="501"/>
    </location>
</feature>
<dbReference type="InterPro" id="IPR036259">
    <property type="entry name" value="MFS_trans_sf"/>
</dbReference>
<keyword evidence="2" id="KW-0813">Transport</keyword>
<dbReference type="Gene3D" id="1.20.1250.20">
    <property type="entry name" value="MFS general substrate transporter like domains"/>
    <property type="match status" value="2"/>
</dbReference>
<feature type="transmembrane region" description="Helical" evidence="7">
    <location>
        <begin position="141"/>
        <end position="161"/>
    </location>
</feature>
<feature type="transmembrane region" description="Helical" evidence="7">
    <location>
        <begin position="410"/>
        <end position="431"/>
    </location>
</feature>
<dbReference type="PANTHER" id="PTHR43791:SF32">
    <property type="entry name" value="MAJOR FACILITATOR SUPERFAMILY (MFS) PROFILE DOMAIN-CONTAINING PROTEIN"/>
    <property type="match status" value="1"/>
</dbReference>
<evidence type="ECO:0000313" key="10">
    <source>
        <dbReference type="Proteomes" id="UP000030752"/>
    </source>
</evidence>
<dbReference type="InterPro" id="IPR011701">
    <property type="entry name" value="MFS"/>
</dbReference>
<dbReference type="OrthoDB" id="2985014at2759"/>
<accession>W2RWH2</accession>
<feature type="region of interest" description="Disordered" evidence="6">
    <location>
        <begin position="1"/>
        <end position="22"/>
    </location>
</feature>
<dbReference type="PANTHER" id="PTHR43791">
    <property type="entry name" value="PERMEASE-RELATED"/>
    <property type="match status" value="1"/>
</dbReference>
<evidence type="ECO:0000313" key="9">
    <source>
        <dbReference type="EMBL" id="ETN40856.1"/>
    </source>
</evidence>
<dbReference type="GO" id="GO:0022857">
    <property type="term" value="F:transmembrane transporter activity"/>
    <property type="evidence" value="ECO:0007669"/>
    <property type="project" value="InterPro"/>
</dbReference>
<evidence type="ECO:0000256" key="2">
    <source>
        <dbReference type="ARBA" id="ARBA00022448"/>
    </source>
</evidence>
<dbReference type="RefSeq" id="XP_008717699.1">
    <property type="nucleotide sequence ID" value="XM_008719477.1"/>
</dbReference>
<dbReference type="VEuPathDB" id="FungiDB:HMPREF1541_05136"/>
<dbReference type="InParanoid" id="W2RWH2"/>
<dbReference type="InterPro" id="IPR020846">
    <property type="entry name" value="MFS_dom"/>
</dbReference>
<comment type="subcellular location">
    <subcellularLocation>
        <location evidence="1">Membrane</location>
        <topology evidence="1">Multi-pass membrane protein</topology>
    </subcellularLocation>
</comment>
<dbReference type="GO" id="GO:0016020">
    <property type="term" value="C:membrane"/>
    <property type="evidence" value="ECO:0007669"/>
    <property type="project" value="UniProtKB-SubCell"/>
</dbReference>
<reference evidence="9 10" key="1">
    <citation type="submission" date="2013-03" db="EMBL/GenBank/DDBJ databases">
        <title>The Genome Sequence of Phialophora europaea CBS 101466.</title>
        <authorList>
            <consortium name="The Broad Institute Genomics Platform"/>
            <person name="Cuomo C."/>
            <person name="de Hoog S."/>
            <person name="Gorbushina A."/>
            <person name="Walker B."/>
            <person name="Young S.K."/>
            <person name="Zeng Q."/>
            <person name="Gargeya S."/>
            <person name="Fitzgerald M."/>
            <person name="Haas B."/>
            <person name="Abouelleil A."/>
            <person name="Allen A.W."/>
            <person name="Alvarado L."/>
            <person name="Arachchi H.M."/>
            <person name="Berlin A.M."/>
            <person name="Chapman S.B."/>
            <person name="Gainer-Dewar J."/>
            <person name="Goldberg J."/>
            <person name="Griggs A."/>
            <person name="Gujja S."/>
            <person name="Hansen M."/>
            <person name="Howarth C."/>
            <person name="Imamovic A."/>
            <person name="Ireland A."/>
            <person name="Larimer J."/>
            <person name="McCowan C."/>
            <person name="Murphy C."/>
            <person name="Pearson M."/>
            <person name="Poon T.W."/>
            <person name="Priest M."/>
            <person name="Roberts A."/>
            <person name="Saif S."/>
            <person name="Shea T."/>
            <person name="Sisk P."/>
            <person name="Sykes S."/>
            <person name="Wortman J."/>
            <person name="Nusbaum C."/>
            <person name="Birren B."/>
        </authorList>
    </citation>
    <scope>NUCLEOTIDE SEQUENCE [LARGE SCALE GENOMIC DNA]</scope>
    <source>
        <strain evidence="9 10">CBS 101466</strain>
    </source>
</reference>
<sequence length="501" mass="56644">MRSDSKDVRPDDFPRPSEDEQGLTLEKDWTVEEEAKAKRKLDLIIMPLLTLGFFCLQLDRGNISNAITDNMMEDIGITQNQFNIGQQMLSLGIVLFEIPSNMILYRVGPGKWLTLQLFLFGTVSTFQAFQNNYGSFIASRFLLGVTESGFIPGGLWTLSTWYTRTETAKRVMIFYFGNQLGQASSKLLAYGILHMRGVGGQSGWFWLFTIMGLFTIASGMVLGFCLPDSFKSPHSTFLPKRKMFTDREIHILNTRVLLDDPMKGKKKKRIGIAAFKKAFSNWRVWVHVTISLCNNGPQRAFDTYAPSLVNGFGFAALTSNALASVGLFLQTPVSFAFSYVSDHFDRRGETVLAGMSCHVLAYVFNRTFTELNSRGVRYFGVIWTQTFGTFSHPLNITWLSLTCTDSEERALAMAMIIMGANTAGIYGAQLFRQDDRPRYRRGFTVNIAILAFGTGLVVIRYIEDRIWKKKRRAAEIHDSSSEDRVQSDDRIGVRDEKRVEA</sequence>
<evidence type="ECO:0000256" key="7">
    <source>
        <dbReference type="SAM" id="Phobius"/>
    </source>
</evidence>
<dbReference type="Proteomes" id="UP000030752">
    <property type="component" value="Unassembled WGS sequence"/>
</dbReference>
<dbReference type="PROSITE" id="PS50850">
    <property type="entry name" value="MFS"/>
    <property type="match status" value="1"/>
</dbReference>
<feature type="compositionally biased region" description="Basic and acidic residues" evidence="6">
    <location>
        <begin position="1"/>
        <end position="18"/>
    </location>
</feature>
<keyword evidence="4 7" id="KW-1133">Transmembrane helix</keyword>
<dbReference type="HOGENOM" id="CLU_001265_0_1_1"/>
<dbReference type="SUPFAM" id="SSF103473">
    <property type="entry name" value="MFS general substrate transporter"/>
    <property type="match status" value="1"/>
</dbReference>
<proteinExistence type="predicted"/>
<keyword evidence="5 7" id="KW-0472">Membrane</keyword>
<protein>
    <recommendedName>
        <fullName evidence="8">Major facilitator superfamily (MFS) profile domain-containing protein</fullName>
    </recommendedName>
</protein>
<evidence type="ECO:0000256" key="6">
    <source>
        <dbReference type="SAM" id="MobiDB-lite"/>
    </source>
</evidence>
<evidence type="ECO:0000259" key="8">
    <source>
        <dbReference type="PROSITE" id="PS50850"/>
    </source>
</evidence>
<dbReference type="eggNOG" id="KOG2533">
    <property type="taxonomic scope" value="Eukaryota"/>
</dbReference>
<organism evidence="9 10">
    <name type="scientific">Cyphellophora europaea (strain CBS 101466)</name>
    <name type="common">Phialophora europaea</name>
    <dbReference type="NCBI Taxonomy" id="1220924"/>
    <lineage>
        <taxon>Eukaryota</taxon>
        <taxon>Fungi</taxon>
        <taxon>Dikarya</taxon>
        <taxon>Ascomycota</taxon>
        <taxon>Pezizomycotina</taxon>
        <taxon>Eurotiomycetes</taxon>
        <taxon>Chaetothyriomycetidae</taxon>
        <taxon>Chaetothyriales</taxon>
        <taxon>Cyphellophoraceae</taxon>
        <taxon>Cyphellophora</taxon>
    </lineage>
</organism>
<dbReference type="Pfam" id="PF07690">
    <property type="entry name" value="MFS_1"/>
    <property type="match status" value="1"/>
</dbReference>
<feature type="domain" description="Major facilitator superfamily (MFS) profile" evidence="8">
    <location>
        <begin position="45"/>
        <end position="501"/>
    </location>
</feature>
<evidence type="ECO:0000256" key="5">
    <source>
        <dbReference type="ARBA" id="ARBA00023136"/>
    </source>
</evidence>
<feature type="transmembrane region" description="Helical" evidence="7">
    <location>
        <begin position="173"/>
        <end position="193"/>
    </location>
</feature>
<feature type="transmembrane region" description="Helical" evidence="7">
    <location>
        <begin position="443"/>
        <end position="462"/>
    </location>
</feature>
<gene>
    <name evidence="9" type="ORF">HMPREF1541_05136</name>
</gene>
<evidence type="ECO:0000256" key="4">
    <source>
        <dbReference type="ARBA" id="ARBA00022989"/>
    </source>
</evidence>
<evidence type="ECO:0000256" key="1">
    <source>
        <dbReference type="ARBA" id="ARBA00004141"/>
    </source>
</evidence>